<dbReference type="GO" id="GO:0016787">
    <property type="term" value="F:hydrolase activity"/>
    <property type="evidence" value="ECO:0007669"/>
    <property type="project" value="UniProtKB-KW"/>
</dbReference>
<evidence type="ECO:0000259" key="1">
    <source>
        <dbReference type="Pfam" id="PF12697"/>
    </source>
</evidence>
<dbReference type="InterPro" id="IPR000073">
    <property type="entry name" value="AB_hydrolase_1"/>
</dbReference>
<dbReference type="Proteomes" id="UP001589734">
    <property type="component" value="Unassembled WGS sequence"/>
</dbReference>
<accession>A0ABV6BP48</accession>
<gene>
    <name evidence="2" type="ORF">ACFFLS_09300</name>
</gene>
<proteinExistence type="predicted"/>
<keyword evidence="2" id="KW-0378">Hydrolase</keyword>
<protein>
    <submittedName>
        <fullName evidence="2">Alpha/beta hydrolase</fullName>
    </submittedName>
</protein>
<dbReference type="InterPro" id="IPR029058">
    <property type="entry name" value="AB_hydrolase_fold"/>
</dbReference>
<dbReference type="RefSeq" id="WP_379685362.1">
    <property type="nucleotide sequence ID" value="NZ_JBHLYW010000008.1"/>
</dbReference>
<evidence type="ECO:0000313" key="2">
    <source>
        <dbReference type="EMBL" id="MFC0077238.1"/>
    </source>
</evidence>
<dbReference type="SUPFAM" id="SSF53474">
    <property type="entry name" value="alpha/beta-Hydrolases"/>
    <property type="match status" value="1"/>
</dbReference>
<dbReference type="EMBL" id="JBHLYW010000008">
    <property type="protein sequence ID" value="MFC0077238.1"/>
    <property type="molecule type" value="Genomic_DNA"/>
</dbReference>
<comment type="caution">
    <text evidence="2">The sequence shown here is derived from an EMBL/GenBank/DDBJ whole genome shotgun (WGS) entry which is preliminary data.</text>
</comment>
<organism evidence="2 3">
    <name type="scientific">Flavobacterium procerum</name>
    <dbReference type="NCBI Taxonomy" id="1455569"/>
    <lineage>
        <taxon>Bacteria</taxon>
        <taxon>Pseudomonadati</taxon>
        <taxon>Bacteroidota</taxon>
        <taxon>Flavobacteriia</taxon>
        <taxon>Flavobacteriales</taxon>
        <taxon>Flavobacteriaceae</taxon>
        <taxon>Flavobacterium</taxon>
    </lineage>
</organism>
<keyword evidence="3" id="KW-1185">Reference proteome</keyword>
<sequence>MYLSNAKTIVFITGAFVSHYCWEEWVLFFETKGYKTTAPPWPYRNETSAVLQNENQTKTAALRLKDLVDYYTEIIETLSEKPILIGHSYGGLLTQLLVQKDLAICGVCIHSFAPKNIWNGKFDFYRKIWNTFSYLKPSEKKYLITFKKWQELFTNCLLIEHQKNAYEKFAVPESKLLIRDLYSAQTKINFKKQHVPLLFLTGSDDKLIPQKLAYSNFKKYRNLYSITCYKECKNTNHFILIQSNWKDTADCIAAWLSKVV</sequence>
<reference evidence="2 3" key="1">
    <citation type="submission" date="2024-09" db="EMBL/GenBank/DDBJ databases">
        <authorList>
            <person name="Sun Q."/>
            <person name="Mori K."/>
        </authorList>
    </citation>
    <scope>NUCLEOTIDE SEQUENCE [LARGE SCALE GENOMIC DNA]</scope>
    <source>
        <strain evidence="2 3">CGMCC 1.12926</strain>
    </source>
</reference>
<evidence type="ECO:0000313" key="3">
    <source>
        <dbReference type="Proteomes" id="UP001589734"/>
    </source>
</evidence>
<name>A0ABV6BP48_9FLAO</name>
<dbReference type="Gene3D" id="3.40.50.1820">
    <property type="entry name" value="alpha/beta hydrolase"/>
    <property type="match status" value="1"/>
</dbReference>
<dbReference type="Pfam" id="PF12697">
    <property type="entry name" value="Abhydrolase_6"/>
    <property type="match status" value="1"/>
</dbReference>
<feature type="domain" description="AB hydrolase-1" evidence="1">
    <location>
        <begin position="9"/>
        <end position="241"/>
    </location>
</feature>